<dbReference type="PRINTS" id="PR00081">
    <property type="entry name" value="GDHRDH"/>
</dbReference>
<dbReference type="PRINTS" id="PR00080">
    <property type="entry name" value="SDRFAMILY"/>
</dbReference>
<dbReference type="InterPro" id="IPR036291">
    <property type="entry name" value="NAD(P)-bd_dom_sf"/>
</dbReference>
<organism evidence="3">
    <name type="scientific">marine sediment metagenome</name>
    <dbReference type="NCBI Taxonomy" id="412755"/>
    <lineage>
        <taxon>unclassified sequences</taxon>
        <taxon>metagenomes</taxon>
        <taxon>ecological metagenomes</taxon>
    </lineage>
</organism>
<dbReference type="PANTHER" id="PTHR42760">
    <property type="entry name" value="SHORT-CHAIN DEHYDROGENASES/REDUCTASES FAMILY MEMBER"/>
    <property type="match status" value="1"/>
</dbReference>
<gene>
    <name evidence="3" type="ORF">LCGC14_0986060</name>
</gene>
<dbReference type="GO" id="GO:0016616">
    <property type="term" value="F:oxidoreductase activity, acting on the CH-OH group of donors, NAD or NADP as acceptor"/>
    <property type="evidence" value="ECO:0007669"/>
    <property type="project" value="TreeGrafter"/>
</dbReference>
<dbReference type="SUPFAM" id="SSF51735">
    <property type="entry name" value="NAD(P)-binding Rossmann-fold domains"/>
    <property type="match status" value="1"/>
</dbReference>
<evidence type="ECO:0000256" key="1">
    <source>
        <dbReference type="ARBA" id="ARBA00006484"/>
    </source>
</evidence>
<proteinExistence type="inferred from homology"/>
<evidence type="ECO:0000313" key="3">
    <source>
        <dbReference type="EMBL" id="KKN15430.1"/>
    </source>
</evidence>
<reference evidence="3" key="1">
    <citation type="journal article" date="2015" name="Nature">
        <title>Complex archaea that bridge the gap between prokaryotes and eukaryotes.</title>
        <authorList>
            <person name="Spang A."/>
            <person name="Saw J.H."/>
            <person name="Jorgensen S.L."/>
            <person name="Zaremba-Niedzwiedzka K."/>
            <person name="Martijn J."/>
            <person name="Lind A.E."/>
            <person name="van Eijk R."/>
            <person name="Schleper C."/>
            <person name="Guy L."/>
            <person name="Ettema T.J."/>
        </authorList>
    </citation>
    <scope>NUCLEOTIDE SEQUENCE</scope>
</reference>
<evidence type="ECO:0000256" key="2">
    <source>
        <dbReference type="ARBA" id="ARBA00023002"/>
    </source>
</evidence>
<dbReference type="Pfam" id="PF00106">
    <property type="entry name" value="adh_short"/>
    <property type="match status" value="1"/>
</dbReference>
<dbReference type="Gene3D" id="3.40.50.720">
    <property type="entry name" value="NAD(P)-binding Rossmann-like Domain"/>
    <property type="match status" value="1"/>
</dbReference>
<dbReference type="EMBL" id="LAZR01003713">
    <property type="protein sequence ID" value="KKN15430.1"/>
    <property type="molecule type" value="Genomic_DNA"/>
</dbReference>
<comment type="similarity">
    <text evidence="1">Belongs to the short-chain dehydrogenases/reductases (SDR) family.</text>
</comment>
<name>A0A0F9N773_9ZZZZ</name>
<dbReference type="InterPro" id="IPR002347">
    <property type="entry name" value="SDR_fam"/>
</dbReference>
<keyword evidence="2" id="KW-0560">Oxidoreductase</keyword>
<accession>A0A0F9N773</accession>
<dbReference type="CDD" id="cd05233">
    <property type="entry name" value="SDR_c"/>
    <property type="match status" value="1"/>
</dbReference>
<dbReference type="PANTHER" id="PTHR42760:SF133">
    <property type="entry name" value="3-OXOACYL-[ACYL-CARRIER-PROTEIN] REDUCTASE"/>
    <property type="match status" value="1"/>
</dbReference>
<dbReference type="AlphaFoldDB" id="A0A0F9N773"/>
<comment type="caution">
    <text evidence="3">The sequence shown here is derived from an EMBL/GenBank/DDBJ whole genome shotgun (WGS) entry which is preliminary data.</text>
</comment>
<sequence length="250" mass="27485">MTVCITGAASGIGQALSLGFLNDGAKVVAVDINQEVLKILKDKGAITKVIDVTDFTQVSSMVKTAVDETGRLDVLINNAGVSLVRNIHRFKDEDYEKVIQVNLFGPVYGIRAAIPIMRSQNFGRIINLLSRSAEVGNNGHSSYCSSKAALWAITRCAAVENIDYDILINGMIPGPSKTGMNPVGQDPSVVYPSARWLALFPSEGPTGKVFWNKKEYTMFREENDTYNFVKVDWKTGKREILNLKNRHAIS</sequence>
<dbReference type="PROSITE" id="PS00061">
    <property type="entry name" value="ADH_SHORT"/>
    <property type="match status" value="1"/>
</dbReference>
<dbReference type="InterPro" id="IPR020904">
    <property type="entry name" value="Sc_DH/Rdtase_CS"/>
</dbReference>
<evidence type="ECO:0008006" key="4">
    <source>
        <dbReference type="Google" id="ProtNLM"/>
    </source>
</evidence>
<protein>
    <recommendedName>
        <fullName evidence="4">Short-chain dehydrogenase/reductase SDR</fullName>
    </recommendedName>
</protein>